<keyword evidence="15" id="KW-1185">Reference proteome</keyword>
<evidence type="ECO:0000256" key="3">
    <source>
        <dbReference type="ARBA" id="ARBA00021035"/>
    </source>
</evidence>
<dbReference type="PIRSF" id="PIRSF000804">
    <property type="entry name" value="DNA_pol_III_b"/>
    <property type="match status" value="1"/>
</dbReference>
<dbReference type="SUPFAM" id="SSF55979">
    <property type="entry name" value="DNA clamp"/>
    <property type="match status" value="3"/>
</dbReference>
<evidence type="ECO:0000256" key="7">
    <source>
        <dbReference type="ARBA" id="ARBA00022705"/>
    </source>
</evidence>
<dbReference type="PANTHER" id="PTHR30478">
    <property type="entry name" value="DNA POLYMERASE III SUBUNIT BETA"/>
    <property type="match status" value="1"/>
</dbReference>
<feature type="domain" description="DNA polymerase III beta sliding clamp C-terminal" evidence="13">
    <location>
        <begin position="252"/>
        <end position="374"/>
    </location>
</feature>
<evidence type="ECO:0000256" key="10">
    <source>
        <dbReference type="PIRNR" id="PIRNR000804"/>
    </source>
</evidence>
<dbReference type="NCBIfam" id="TIGR00663">
    <property type="entry name" value="dnan"/>
    <property type="match status" value="1"/>
</dbReference>
<evidence type="ECO:0000256" key="4">
    <source>
        <dbReference type="ARBA" id="ARBA00022490"/>
    </source>
</evidence>
<keyword evidence="8 10" id="KW-0239">DNA-directed DNA polymerase</keyword>
<evidence type="ECO:0000256" key="2">
    <source>
        <dbReference type="ARBA" id="ARBA00010752"/>
    </source>
</evidence>
<proteinExistence type="inferred from homology"/>
<dbReference type="CDD" id="cd00140">
    <property type="entry name" value="beta_clamp"/>
    <property type="match status" value="1"/>
</dbReference>
<dbReference type="RefSeq" id="WP_191697403.1">
    <property type="nucleotide sequence ID" value="NZ_JACSQO010000007.1"/>
</dbReference>
<dbReference type="Proteomes" id="UP000640786">
    <property type="component" value="Unassembled WGS sequence"/>
</dbReference>
<dbReference type="Gene3D" id="3.70.10.10">
    <property type="match status" value="1"/>
</dbReference>
<evidence type="ECO:0000256" key="8">
    <source>
        <dbReference type="ARBA" id="ARBA00022932"/>
    </source>
</evidence>
<comment type="function">
    <text evidence="10">Confers DNA tethering and processivity to DNA polymerases and other proteins. Acts as a clamp, forming a ring around DNA (a reaction catalyzed by the clamp-loading complex) which diffuses in an ATP-independent manner freely and bidirectionally along dsDNA. Initially characterized for its ability to contact the catalytic subunit of DNA polymerase III (Pol III), a complex, multichain enzyme responsible for most of the replicative synthesis in bacteria; Pol III exhibits 3'-5' exonuclease proofreading activity. The beta chain is required for initiation of replication as well as for processivity of DNA replication.</text>
</comment>
<organism evidence="14 15">
    <name type="scientific">Psychrobacillus faecigallinarum</name>
    <dbReference type="NCBI Taxonomy" id="2762235"/>
    <lineage>
        <taxon>Bacteria</taxon>
        <taxon>Bacillati</taxon>
        <taxon>Bacillota</taxon>
        <taxon>Bacilli</taxon>
        <taxon>Bacillales</taxon>
        <taxon>Bacillaceae</taxon>
        <taxon>Psychrobacillus</taxon>
    </lineage>
</organism>
<evidence type="ECO:0000256" key="9">
    <source>
        <dbReference type="ARBA" id="ARBA00023125"/>
    </source>
</evidence>
<keyword evidence="9" id="KW-0238">DNA-binding</keyword>
<dbReference type="Gene3D" id="3.10.150.10">
    <property type="entry name" value="DNA Polymerase III, subunit A, domain 2"/>
    <property type="match status" value="1"/>
</dbReference>
<evidence type="ECO:0000313" key="14">
    <source>
        <dbReference type="EMBL" id="MBD7945087.1"/>
    </source>
</evidence>
<gene>
    <name evidence="14" type="primary">dnaN</name>
    <name evidence="14" type="ORF">H9650_13255</name>
</gene>
<dbReference type="InterPro" id="IPR022637">
    <property type="entry name" value="DNA_polIII_beta_cen"/>
</dbReference>
<dbReference type="Pfam" id="PF02768">
    <property type="entry name" value="DNA_pol3_beta_3"/>
    <property type="match status" value="1"/>
</dbReference>
<evidence type="ECO:0000256" key="6">
    <source>
        <dbReference type="ARBA" id="ARBA00022695"/>
    </source>
</evidence>
<dbReference type="SMART" id="SM00480">
    <property type="entry name" value="POL3Bc"/>
    <property type="match status" value="1"/>
</dbReference>
<dbReference type="Pfam" id="PF02767">
    <property type="entry name" value="DNA_pol3_beta_2"/>
    <property type="match status" value="1"/>
</dbReference>
<dbReference type="InterPro" id="IPR046938">
    <property type="entry name" value="DNA_clamp_sf"/>
</dbReference>
<evidence type="ECO:0000256" key="5">
    <source>
        <dbReference type="ARBA" id="ARBA00022679"/>
    </source>
</evidence>
<keyword evidence="5 10" id="KW-0808">Transferase</keyword>
<evidence type="ECO:0000313" key="15">
    <source>
        <dbReference type="Proteomes" id="UP000640786"/>
    </source>
</evidence>
<evidence type="ECO:0000259" key="11">
    <source>
        <dbReference type="Pfam" id="PF00712"/>
    </source>
</evidence>
<name>A0ABR8RBQ9_9BACI</name>
<comment type="similarity">
    <text evidence="2 10">Belongs to the beta sliding clamp family.</text>
</comment>
<feature type="domain" description="DNA polymerase III beta sliding clamp N-terminal" evidence="11">
    <location>
        <begin position="1"/>
        <end position="126"/>
    </location>
</feature>
<evidence type="ECO:0000259" key="12">
    <source>
        <dbReference type="Pfam" id="PF02767"/>
    </source>
</evidence>
<dbReference type="PANTHER" id="PTHR30478:SF0">
    <property type="entry name" value="BETA SLIDING CLAMP"/>
    <property type="match status" value="1"/>
</dbReference>
<keyword evidence="6 10" id="KW-0548">Nucleotidyltransferase</keyword>
<dbReference type="Pfam" id="PF00712">
    <property type="entry name" value="DNA_pol3_beta"/>
    <property type="match status" value="1"/>
</dbReference>
<dbReference type="InterPro" id="IPR001001">
    <property type="entry name" value="DNA_polIII_beta"/>
</dbReference>
<evidence type="ECO:0000256" key="1">
    <source>
        <dbReference type="ARBA" id="ARBA00004496"/>
    </source>
</evidence>
<dbReference type="InterPro" id="IPR022635">
    <property type="entry name" value="DNA_polIII_beta_C"/>
</dbReference>
<reference evidence="14 15" key="1">
    <citation type="submission" date="2020-08" db="EMBL/GenBank/DDBJ databases">
        <title>A Genomic Blueprint of the Chicken Gut Microbiome.</title>
        <authorList>
            <person name="Gilroy R."/>
            <person name="Ravi A."/>
            <person name="Getino M."/>
            <person name="Pursley I."/>
            <person name="Horton D.L."/>
            <person name="Alikhan N.-F."/>
            <person name="Baker D."/>
            <person name="Gharbi K."/>
            <person name="Hall N."/>
            <person name="Watson M."/>
            <person name="Adriaenssens E.M."/>
            <person name="Foster-Nyarko E."/>
            <person name="Jarju S."/>
            <person name="Secka A."/>
            <person name="Antonio M."/>
            <person name="Oren A."/>
            <person name="Chaudhuri R."/>
            <person name="La Ragione R.M."/>
            <person name="Hildebrand F."/>
            <person name="Pallen M.J."/>
        </authorList>
    </citation>
    <scope>NUCLEOTIDE SEQUENCE [LARGE SCALE GENOMIC DNA]</scope>
    <source>
        <strain evidence="14 15">Sa2BUA9</strain>
    </source>
</reference>
<feature type="domain" description="DNA polymerase III beta sliding clamp central" evidence="12">
    <location>
        <begin position="136"/>
        <end position="248"/>
    </location>
</feature>
<comment type="caution">
    <text evidence="14">The sequence shown here is derived from an EMBL/GenBank/DDBJ whole genome shotgun (WGS) entry which is preliminary data.</text>
</comment>
<dbReference type="GO" id="GO:0003887">
    <property type="term" value="F:DNA-directed DNA polymerase activity"/>
    <property type="evidence" value="ECO:0007669"/>
    <property type="project" value="UniProtKB-EC"/>
</dbReference>
<dbReference type="EMBL" id="JACSQO010000007">
    <property type="protein sequence ID" value="MBD7945087.1"/>
    <property type="molecule type" value="Genomic_DNA"/>
</dbReference>
<keyword evidence="7 10" id="KW-0235">DNA replication</keyword>
<comment type="subcellular location">
    <subcellularLocation>
        <location evidence="1 10">Cytoplasm</location>
    </subcellularLocation>
</comment>
<protein>
    <recommendedName>
        <fullName evidence="3 10">Beta sliding clamp</fullName>
    </recommendedName>
</protein>
<accession>A0ABR8RBQ9</accession>
<dbReference type="InterPro" id="IPR022634">
    <property type="entry name" value="DNA_polIII_beta_N"/>
</dbReference>
<evidence type="ECO:0000259" key="13">
    <source>
        <dbReference type="Pfam" id="PF02768"/>
    </source>
</evidence>
<sequence>MEFIIDNECINKAISDVNRAVSLKTTFPILTGIKIIANNNGLTLVGSNSDFIIEKVIPLMIDGRKVLEVYNPGSVVISAKFLSEIVKKLPEKIHIKVNEKHLVTIQSNEIVTNLYGFDAEEYPTLPQIDENKHVTISSEDLIEAIKQTVFAVSKSEARPVLTGVNMSVKDSRLKCVATNSQRLALREVAINSNVDGTFIVPSTSLNELIKIINNEHSVLNIFFTDRYMICKSNTLSFFSRLIDGIYPNVSGLLPENSKTTITLSTNQLLKSIDRACLFASEWKNNNVHLEIMNDLKIQISSNSSEIGKIEETLNIKAITGETNLNISIDGSFLMDALKAIKEEEIRISFGGSMRPILIEPIDNLSYLHLISPVRSY</sequence>
<comment type="subunit">
    <text evidence="10">Forms a ring-shaped head-to-tail homodimer around DNA.</text>
</comment>
<keyword evidence="4 10" id="KW-0963">Cytoplasm</keyword>